<reference evidence="2" key="1">
    <citation type="submission" date="2017-02" db="EMBL/GenBank/DDBJ databases">
        <authorList>
            <person name="Varghese N."/>
            <person name="Submissions S."/>
        </authorList>
    </citation>
    <scope>NUCLEOTIDE SEQUENCE [LARGE SCALE GENOMIC DNA]</scope>
    <source>
        <strain evidence="2">DSM 22270</strain>
    </source>
</reference>
<accession>A0A1T5DHC3</accession>
<dbReference type="RefSeq" id="WP_082215261.1">
    <property type="nucleotide sequence ID" value="NZ_FUZA01000002.1"/>
</dbReference>
<sequence>MSEVKTIGSEWFADEKLIITQISGDIEKEDVARWEQTLHAALNQIPDSGAFKIFINLHGFKAVDLDAHKQFRSIIPLTLANYGWKVGYLDMFPEEAEKLVISKNRNVQCIAAVHCHQDITKIEKYESLYSSDNEHFFTDVEAADAWIRRSVYAPEKNS</sequence>
<organism evidence="1 2">
    <name type="scientific">Dyadobacter psychrophilus</name>
    <dbReference type="NCBI Taxonomy" id="651661"/>
    <lineage>
        <taxon>Bacteria</taxon>
        <taxon>Pseudomonadati</taxon>
        <taxon>Bacteroidota</taxon>
        <taxon>Cytophagia</taxon>
        <taxon>Cytophagales</taxon>
        <taxon>Spirosomataceae</taxon>
        <taxon>Dyadobacter</taxon>
    </lineage>
</organism>
<keyword evidence="2" id="KW-1185">Reference proteome</keyword>
<name>A0A1T5DHC3_9BACT</name>
<protein>
    <recommendedName>
        <fullName evidence="3">SpoIIAA-like</fullName>
    </recommendedName>
</protein>
<evidence type="ECO:0000313" key="2">
    <source>
        <dbReference type="Proteomes" id="UP000190897"/>
    </source>
</evidence>
<evidence type="ECO:0008006" key="3">
    <source>
        <dbReference type="Google" id="ProtNLM"/>
    </source>
</evidence>
<dbReference type="Proteomes" id="UP000190897">
    <property type="component" value="Unassembled WGS sequence"/>
</dbReference>
<dbReference type="OrthoDB" id="667638at2"/>
<evidence type="ECO:0000313" key="1">
    <source>
        <dbReference type="EMBL" id="SKB70890.1"/>
    </source>
</evidence>
<proteinExistence type="predicted"/>
<gene>
    <name evidence="1" type="ORF">SAMN05660293_01602</name>
</gene>
<dbReference type="AlphaFoldDB" id="A0A1T5DHC3"/>
<dbReference type="EMBL" id="FUZA01000002">
    <property type="protein sequence ID" value="SKB70890.1"/>
    <property type="molecule type" value="Genomic_DNA"/>
</dbReference>
<dbReference type="STRING" id="651661.SAMN05660293_01602"/>